<proteinExistence type="predicted"/>
<evidence type="ECO:0000256" key="1">
    <source>
        <dbReference type="SAM" id="MobiDB-lite"/>
    </source>
</evidence>
<name>A0A7S2H2J3_9STRA</name>
<gene>
    <name evidence="2" type="ORF">HTAM1171_LOCUS3121</name>
</gene>
<accession>A0A7S2H2J3</accession>
<feature type="region of interest" description="Disordered" evidence="1">
    <location>
        <begin position="1"/>
        <end position="50"/>
    </location>
</feature>
<feature type="compositionally biased region" description="Polar residues" evidence="1">
    <location>
        <begin position="114"/>
        <end position="125"/>
    </location>
</feature>
<dbReference type="EMBL" id="HBGV01005189">
    <property type="protein sequence ID" value="CAD9478592.1"/>
    <property type="molecule type" value="Transcribed_RNA"/>
</dbReference>
<organism evidence="2">
    <name type="scientific">Helicotheca tamesis</name>
    <dbReference type="NCBI Taxonomy" id="374047"/>
    <lineage>
        <taxon>Eukaryota</taxon>
        <taxon>Sar</taxon>
        <taxon>Stramenopiles</taxon>
        <taxon>Ochrophyta</taxon>
        <taxon>Bacillariophyta</taxon>
        <taxon>Mediophyceae</taxon>
        <taxon>Lithodesmiophycidae</taxon>
        <taxon>Lithodesmiales</taxon>
        <taxon>Lithodesmiaceae</taxon>
        <taxon>Helicotheca</taxon>
    </lineage>
</organism>
<feature type="region of interest" description="Disordered" evidence="1">
    <location>
        <begin position="204"/>
        <end position="238"/>
    </location>
</feature>
<feature type="compositionally biased region" description="Polar residues" evidence="1">
    <location>
        <begin position="25"/>
        <end position="35"/>
    </location>
</feature>
<feature type="region of interest" description="Disordered" evidence="1">
    <location>
        <begin position="104"/>
        <end position="149"/>
    </location>
</feature>
<evidence type="ECO:0000313" key="2">
    <source>
        <dbReference type="EMBL" id="CAD9478592.1"/>
    </source>
</evidence>
<sequence>MSYPSNREHSRVTSTSRFGQPALSFDSTCNHSSHNITDEDAGLPLYSSPSTGVRLSDSQLTHMNKLHRREYIEITKRHVIPKVISLATRLVPSVREEVDRIETQLNPGDRKTLSRNSPQQSSLKSTGLDEEDGMESALPSGGGMDENDDCVYLPRSAAMAATRQGSFRLEGGAQSGFVSVEAIAASLDTEAMLMDMEAEALLESIRNDSTSPSTSGRKRSIQKSDGDADDNQSVASISTVDDDDIGGEIRRLGQSMRSLRLDLASADWESMRRDIARTNSFDSFSPLEHNSPNGQARRRWFSKLFASGATSNLKTMKQVGPDNETGGGNASLYWSIALAWSVTILLAGHVKFGDGESWPELFEWPVFKSL</sequence>
<reference evidence="2" key="1">
    <citation type="submission" date="2021-01" db="EMBL/GenBank/DDBJ databases">
        <authorList>
            <person name="Corre E."/>
            <person name="Pelletier E."/>
            <person name="Niang G."/>
            <person name="Scheremetjew M."/>
            <person name="Finn R."/>
            <person name="Kale V."/>
            <person name="Holt S."/>
            <person name="Cochrane G."/>
            <person name="Meng A."/>
            <person name="Brown T."/>
            <person name="Cohen L."/>
        </authorList>
    </citation>
    <scope>NUCLEOTIDE SEQUENCE</scope>
    <source>
        <strain evidence="2">CCMP826</strain>
    </source>
</reference>
<feature type="compositionally biased region" description="Basic and acidic residues" evidence="1">
    <location>
        <begin position="1"/>
        <end position="11"/>
    </location>
</feature>
<protein>
    <submittedName>
        <fullName evidence="2">Uncharacterized protein</fullName>
    </submittedName>
</protein>
<dbReference type="AlphaFoldDB" id="A0A7S2H2J3"/>